<sequence length="368" mass="39325">MSWSSARRVLCVRLDTLGDVLMTTPALRAIKEGHPQRHVTLLTSSPGAVVGRLVPEVDDVWTYDAPWLKASPARGDASLDRAVVDRLRAGCFDAAVVFTVYSQNPLPAALLAYFADIPLRLAHCRENPYQLLTHWVPETEPERGVRHEVTRQLDLAAAVGLRPSHDRLSLQPCPEDHLTAEAELRRLRLGRRWAVVHAGATASSRRYSPAAFAVVARALVRDHGVDLVFTGAADEAALVEQIRDAAGVRTHSLAGRLSLGALAAVIGRAGLLISNNTGPAHVAAAMGTPVVDLYALTNPQHTPWAVPSRVLNHPVPCAPCYRSICPEGHHLCLRGVPPAAVVAAALELLQPGAREAATTAGPCPLALS</sequence>
<dbReference type="Gene3D" id="3.40.50.2000">
    <property type="entry name" value="Glycogen Phosphorylase B"/>
    <property type="match status" value="2"/>
</dbReference>
<dbReference type="Pfam" id="PF01075">
    <property type="entry name" value="Glyco_transf_9"/>
    <property type="match status" value="1"/>
</dbReference>
<organism evidence="3 4">
    <name type="scientific">Nannocystis exedens</name>
    <dbReference type="NCBI Taxonomy" id="54"/>
    <lineage>
        <taxon>Bacteria</taxon>
        <taxon>Pseudomonadati</taxon>
        <taxon>Myxococcota</taxon>
        <taxon>Polyangia</taxon>
        <taxon>Nannocystales</taxon>
        <taxon>Nannocystaceae</taxon>
        <taxon>Nannocystis</taxon>
    </lineage>
</organism>
<proteinExistence type="predicted"/>
<dbReference type="GO" id="GO:0009244">
    <property type="term" value="P:lipopolysaccharide core region biosynthetic process"/>
    <property type="evidence" value="ECO:0007669"/>
    <property type="project" value="TreeGrafter"/>
</dbReference>
<dbReference type="GO" id="GO:0005829">
    <property type="term" value="C:cytosol"/>
    <property type="evidence" value="ECO:0007669"/>
    <property type="project" value="TreeGrafter"/>
</dbReference>
<evidence type="ECO:0000256" key="1">
    <source>
        <dbReference type="ARBA" id="ARBA00022676"/>
    </source>
</evidence>
<keyword evidence="2 3" id="KW-0808">Transferase</keyword>
<dbReference type="OrthoDB" id="9760688at2"/>
<dbReference type="GO" id="GO:0008713">
    <property type="term" value="F:ADP-heptose-lipopolysaccharide heptosyltransferase activity"/>
    <property type="evidence" value="ECO:0007669"/>
    <property type="project" value="TreeGrafter"/>
</dbReference>
<keyword evidence="1" id="KW-0328">Glycosyltransferase</keyword>
<evidence type="ECO:0000313" key="3">
    <source>
        <dbReference type="EMBL" id="SFF40031.1"/>
    </source>
</evidence>
<protein>
    <submittedName>
        <fullName evidence="3">Lipopolysaccharide heptosyltransferase II</fullName>
    </submittedName>
</protein>
<dbReference type="InterPro" id="IPR002201">
    <property type="entry name" value="Glyco_trans_9"/>
</dbReference>
<dbReference type="CDD" id="cd03789">
    <property type="entry name" value="GT9_LPS_heptosyltransferase"/>
    <property type="match status" value="1"/>
</dbReference>
<evidence type="ECO:0000313" key="4">
    <source>
        <dbReference type="Proteomes" id="UP000199400"/>
    </source>
</evidence>
<dbReference type="AlphaFoldDB" id="A0A1I2IHL3"/>
<reference evidence="4" key="1">
    <citation type="submission" date="2016-10" db="EMBL/GenBank/DDBJ databases">
        <authorList>
            <person name="Varghese N."/>
            <person name="Submissions S."/>
        </authorList>
    </citation>
    <scope>NUCLEOTIDE SEQUENCE [LARGE SCALE GENOMIC DNA]</scope>
    <source>
        <strain evidence="4">ATCC 25963</strain>
    </source>
</reference>
<gene>
    <name evidence="3" type="ORF">SAMN02745121_08615</name>
</gene>
<dbReference type="InterPro" id="IPR051199">
    <property type="entry name" value="LPS_LOS_Heptosyltrfase"/>
</dbReference>
<evidence type="ECO:0000256" key="2">
    <source>
        <dbReference type="ARBA" id="ARBA00022679"/>
    </source>
</evidence>
<dbReference type="STRING" id="54.SAMN02745121_08615"/>
<dbReference type="EMBL" id="FOMX01000062">
    <property type="protein sequence ID" value="SFF40031.1"/>
    <property type="molecule type" value="Genomic_DNA"/>
</dbReference>
<dbReference type="Proteomes" id="UP000199400">
    <property type="component" value="Unassembled WGS sequence"/>
</dbReference>
<dbReference type="PANTHER" id="PTHR30160:SF1">
    <property type="entry name" value="LIPOPOLYSACCHARIDE 1,2-N-ACETYLGLUCOSAMINETRANSFERASE-RELATED"/>
    <property type="match status" value="1"/>
</dbReference>
<dbReference type="SUPFAM" id="SSF53756">
    <property type="entry name" value="UDP-Glycosyltransferase/glycogen phosphorylase"/>
    <property type="match status" value="1"/>
</dbReference>
<name>A0A1I2IHL3_9BACT</name>
<keyword evidence="4" id="KW-1185">Reference proteome</keyword>
<dbReference type="RefSeq" id="WP_096325615.1">
    <property type="nucleotide sequence ID" value="NZ_FOMX01000062.1"/>
</dbReference>
<accession>A0A1I2IHL3</accession>
<dbReference type="PANTHER" id="PTHR30160">
    <property type="entry name" value="TETRAACYLDISACCHARIDE 4'-KINASE-RELATED"/>
    <property type="match status" value="1"/>
</dbReference>